<evidence type="ECO:0000313" key="3">
    <source>
        <dbReference type="Proteomes" id="UP000184052"/>
    </source>
</evidence>
<proteinExistence type="predicted"/>
<dbReference type="RefSeq" id="WP_073050513.1">
    <property type="nucleotide sequence ID" value="NZ_FQZL01000031.1"/>
</dbReference>
<keyword evidence="3" id="KW-1185">Reference proteome</keyword>
<sequence length="1467" mass="171270">MPKINRLRITNFSYNNNRRHIIDETFDFYNGENALLSLANGGGKSVLVQTILQPIVPKTKLLGRPISDFFIGKKDPAYIMIEWLLDDGAGYLLTGIGISPTMNYNPNAEEDNLNLRFYTFSHHYEEGNKYDIKNIPITEVKNNGIVVAGYNDIKKLLKSEENKGNYDINYYNSTKDEQVTYERRLNMYSISRNEWKELMVSINQAEHGVSEVFAKCKSSRQVMEQWVIKYIEKVLDKSTEDKMSDHQKLEEMMVQVASSEVENESFIQEYDEIEKFKYDLTKIDEASKEICGLLDDEDKKKKELVGIYHFFSNKMEKMIADEEQMKGEVEVKEREIQHIDLEEKSYEIHKIDNEKDELTERLGQIREELGKVNTAIEQQQNELKLQQGAREYEVIKEKMKEEAEQKKLLDNATKNQEDLLKEMSQIEYSLKCLYSKQIESLREEINKNEDELKKSKAKKTEISEQVNIKNKEVNRLSTRKGGLEAKTEDFLKYESKLLEELGISLPRNPLLGELNQEDINEVINVYDTKLEDLDLEHERVKKNISECDDQIKTENKRLSDMDQKIREEENEQFSNKNAIAQYEDEKSKVIKIISRYCNNQFSVFDKEVIVAYLRNSYEEWTRKAVTTDMEINELSKMINGIKEGISYLPATLINTLQDNNFAVYTGEQYLRELSRANREKIILKNPLLPYGLIATEKEREIIAELVEDIDLSQLVPLFSHADKEMTIEDNDRQILSNPSLLKYDNDGMDTHIQKIEKQIDVLNNEKKEALEVAEQYINALKVVNDFKWSLEDEKDFYKNRNEISNRLGKMTAEHSELLESIEQLNKQLRNYEDKCRELLEDKKKCLKNSGLFKDYLDKDNDYCLKNKELLKIVTVIEKLNKEITNLSNDAERLGNSIENSKFDQSLKVEKLNRIEDKYDLYKEAADEIIIDATLEELEGMLEACKKNVSDDVTVIEARLKGTIKDIGRSTDNIRRLGLNLEDVQTVVYSARIEEELQDEINRYNELREKHDKDERNTENKIIRLDEARKIKVKSLNGNHILDRSEIKGDFKNRLEKIRTSIRSLRDKINRLTNQKNLLNILNTRIESKIESVAQLQYEQDVEIEINEKTEGRVKELIEQFGDSIKNSGVSISAFDKICKAVKSAYANTVSNTVEEAIKGIYSQIDNLTRNYEKYYYLTERISFYDELLNSTLKLMQSKIDQLKHSKNDLIEHAYMEAKNVYDEIPKVVDNSSIEFDGVKRKILDIQYDKIQSDEIAKEKIKDHILICLENITNEIKKNEEEIRIRKNINKVLSTKELLNVISNLENFKVKAYKVDIYEKNRHMMSWEDLIVKNSGGEKFVAYFSLLVALISYSRKNTQAVDLFKKKEESKVLIMDNPFGPITSGHLLKPMFDIANKYDTQLICLSDIKEGAVINSFNLVYSIKIRQNMMRQEYLDIEENNFAGLKVDEKLEKAYLYSRASQISLLDE</sequence>
<dbReference type="STRING" id="1121476.SAMN02745751_03137"/>
<dbReference type="OrthoDB" id="9815057at2"/>
<organism evidence="2 3">
    <name type="scientific">Dethiosulfatibacter aminovorans DSM 17477</name>
    <dbReference type="NCBI Taxonomy" id="1121476"/>
    <lineage>
        <taxon>Bacteria</taxon>
        <taxon>Bacillati</taxon>
        <taxon>Bacillota</taxon>
        <taxon>Tissierellia</taxon>
        <taxon>Dethiosulfatibacter</taxon>
    </lineage>
</organism>
<feature type="coiled-coil region" evidence="1">
    <location>
        <begin position="807"/>
        <end position="848"/>
    </location>
</feature>
<reference evidence="2 3" key="1">
    <citation type="submission" date="2016-11" db="EMBL/GenBank/DDBJ databases">
        <authorList>
            <person name="Jaros S."/>
            <person name="Januszkiewicz K."/>
            <person name="Wedrychowicz H."/>
        </authorList>
    </citation>
    <scope>NUCLEOTIDE SEQUENCE [LARGE SCALE GENOMIC DNA]</scope>
    <source>
        <strain evidence="2 3">DSM 17477</strain>
    </source>
</reference>
<feature type="coiled-coil region" evidence="1">
    <location>
        <begin position="315"/>
        <end position="465"/>
    </location>
</feature>
<keyword evidence="1" id="KW-0175">Coiled coil</keyword>
<protein>
    <submittedName>
        <fullName evidence="2">Chromosome segregation ATPase</fullName>
    </submittedName>
</protein>
<feature type="coiled-coil region" evidence="1">
    <location>
        <begin position="1054"/>
        <end position="1081"/>
    </location>
</feature>
<accession>A0A1M6LC62</accession>
<feature type="coiled-coil region" evidence="1">
    <location>
        <begin position="989"/>
        <end position="1020"/>
    </location>
</feature>
<feature type="coiled-coil region" evidence="1">
    <location>
        <begin position="523"/>
        <end position="571"/>
    </location>
</feature>
<feature type="coiled-coil region" evidence="1">
    <location>
        <begin position="745"/>
        <end position="779"/>
    </location>
</feature>
<name>A0A1M6LC62_9FIRM</name>
<dbReference type="EMBL" id="FQZL01000031">
    <property type="protein sequence ID" value="SHJ68821.1"/>
    <property type="molecule type" value="Genomic_DNA"/>
</dbReference>
<dbReference type="Proteomes" id="UP000184052">
    <property type="component" value="Unassembled WGS sequence"/>
</dbReference>
<evidence type="ECO:0000256" key="1">
    <source>
        <dbReference type="SAM" id="Coils"/>
    </source>
</evidence>
<gene>
    <name evidence="2" type="ORF">SAMN02745751_03137</name>
</gene>
<evidence type="ECO:0000313" key="2">
    <source>
        <dbReference type="EMBL" id="SHJ68821.1"/>
    </source>
</evidence>